<dbReference type="RefSeq" id="WP_092493642.1">
    <property type="nucleotide sequence ID" value="NZ_FNKD01000003.1"/>
</dbReference>
<keyword evidence="1" id="KW-1133">Transmembrane helix</keyword>
<protein>
    <recommendedName>
        <fullName evidence="2">DUF418 domain-containing protein</fullName>
    </recommendedName>
</protein>
<accession>A0A1H1EFF4</accession>
<organism evidence="3 4">
    <name type="scientific">Virgibacillus salinus</name>
    <dbReference type="NCBI Taxonomy" id="553311"/>
    <lineage>
        <taxon>Bacteria</taxon>
        <taxon>Bacillati</taxon>
        <taxon>Bacillota</taxon>
        <taxon>Bacilli</taxon>
        <taxon>Bacillales</taxon>
        <taxon>Bacillaceae</taxon>
        <taxon>Virgibacillus</taxon>
    </lineage>
</organism>
<feature type="transmembrane region" description="Helical" evidence="1">
    <location>
        <begin position="342"/>
        <end position="363"/>
    </location>
</feature>
<evidence type="ECO:0000259" key="2">
    <source>
        <dbReference type="Pfam" id="PF04235"/>
    </source>
</evidence>
<dbReference type="Pfam" id="PF04235">
    <property type="entry name" value="DUF418"/>
    <property type="match status" value="1"/>
</dbReference>
<dbReference type="STRING" id="553311.SAMN05216231_2863"/>
<feature type="transmembrane region" description="Helical" evidence="1">
    <location>
        <begin position="315"/>
        <end position="336"/>
    </location>
</feature>
<dbReference type="AlphaFoldDB" id="A0A1H1EFF4"/>
<keyword evidence="1" id="KW-0472">Membrane</keyword>
<proteinExistence type="predicted"/>
<sequence length="394" mass="45020">MNVASPLQESKRLTWIDAARGFAILGIFVVNIGAFSAPYFMYGGEEDAWTSTVDQSTQVVIDIFFQASFYTLFSLLFGFGFQVLKERLVEKNINVYPLLFRRLLILICFGLIHAFLIWHGDILLSYGVVGLFLVAFVNRKSKTLLVWGILMLGLSVTYFSKMLFDARAFLDGYNTSKISLVKENYSSSDLAVILSQNASDWLYSNSLFSSLLLATTLLPLFLFGMFIARKRWLHKPDEHKQTVLIVWFISFLFFAALKMGPYLYGNPTWFSYIQDNVGGTGSALFYLFSITLLSRSSFGKLILKPLTYVGRMSLTNYITQSIICFILFYGAGFGLYGSVRPIVAMGIVVVVFSLQIVCSKWWLARYRFGPLEWLWRSLTYKEKQSLRKVKRRNS</sequence>
<evidence type="ECO:0000256" key="1">
    <source>
        <dbReference type="SAM" id="Phobius"/>
    </source>
</evidence>
<dbReference type="PANTHER" id="PTHR30590">
    <property type="entry name" value="INNER MEMBRANE PROTEIN"/>
    <property type="match status" value="1"/>
</dbReference>
<feature type="transmembrane region" description="Helical" evidence="1">
    <location>
        <begin position="284"/>
        <end position="303"/>
    </location>
</feature>
<feature type="transmembrane region" description="Helical" evidence="1">
    <location>
        <begin position="244"/>
        <end position="264"/>
    </location>
</feature>
<gene>
    <name evidence="3" type="ORF">SAMN05216231_2863</name>
</gene>
<name>A0A1H1EFF4_9BACI</name>
<feature type="domain" description="DUF418" evidence="2">
    <location>
        <begin position="228"/>
        <end position="381"/>
    </location>
</feature>
<keyword evidence="4" id="KW-1185">Reference proteome</keyword>
<feature type="transmembrane region" description="Helical" evidence="1">
    <location>
        <begin position="96"/>
        <end position="116"/>
    </location>
</feature>
<evidence type="ECO:0000313" key="4">
    <source>
        <dbReference type="Proteomes" id="UP000199444"/>
    </source>
</evidence>
<feature type="transmembrane region" description="Helical" evidence="1">
    <location>
        <begin position="63"/>
        <end position="84"/>
    </location>
</feature>
<feature type="transmembrane region" description="Helical" evidence="1">
    <location>
        <begin position="122"/>
        <end position="137"/>
    </location>
</feature>
<dbReference type="EMBL" id="FNKD01000003">
    <property type="protein sequence ID" value="SDQ87423.1"/>
    <property type="molecule type" value="Genomic_DNA"/>
</dbReference>
<feature type="transmembrane region" description="Helical" evidence="1">
    <location>
        <begin position="144"/>
        <end position="164"/>
    </location>
</feature>
<dbReference type="InterPro" id="IPR007349">
    <property type="entry name" value="DUF418"/>
</dbReference>
<feature type="transmembrane region" description="Helical" evidence="1">
    <location>
        <begin position="21"/>
        <end position="43"/>
    </location>
</feature>
<reference evidence="3 4" key="1">
    <citation type="submission" date="2016-10" db="EMBL/GenBank/DDBJ databases">
        <authorList>
            <person name="de Groot N.N."/>
        </authorList>
    </citation>
    <scope>NUCLEOTIDE SEQUENCE [LARGE SCALE GENOMIC DNA]</scope>
    <source>
        <strain evidence="3 4">CGMCC 1.10449</strain>
    </source>
</reference>
<dbReference type="InterPro" id="IPR052529">
    <property type="entry name" value="Bact_Transport_Assoc"/>
</dbReference>
<dbReference type="PANTHER" id="PTHR30590:SF2">
    <property type="entry name" value="INNER MEMBRANE PROTEIN"/>
    <property type="match status" value="1"/>
</dbReference>
<keyword evidence="1" id="KW-0812">Transmembrane</keyword>
<feature type="transmembrane region" description="Helical" evidence="1">
    <location>
        <begin position="207"/>
        <end position="228"/>
    </location>
</feature>
<evidence type="ECO:0000313" key="3">
    <source>
        <dbReference type="EMBL" id="SDQ87423.1"/>
    </source>
</evidence>
<dbReference type="Proteomes" id="UP000199444">
    <property type="component" value="Unassembled WGS sequence"/>
</dbReference>